<reference evidence="3 4" key="2">
    <citation type="submission" date="2015-03" db="EMBL/GenBank/DDBJ databases">
        <authorList>
            <consortium name="Pathogen Informatics"/>
        </authorList>
    </citation>
    <scope>NUCLEOTIDE SEQUENCE [LARGE SCALE GENOMIC DNA]</scope>
    <source>
        <strain evidence="3">K00500041</strain>
        <strain evidence="4">N09902308</strain>
    </source>
</reference>
<evidence type="ECO:0000313" key="3">
    <source>
        <dbReference type="Proteomes" id="UP000038802"/>
    </source>
</evidence>
<dbReference type="Proteomes" id="UP000038802">
    <property type="component" value="Unassembled WGS sequence"/>
</dbReference>
<dbReference type="Proteomes" id="UP000039021">
    <property type="component" value="Unassembled WGS sequence"/>
</dbReference>
<dbReference type="AlphaFoldDB" id="A0A0U0QNE6"/>
<reference evidence="1" key="1">
    <citation type="submission" date="2015-03" db="EMBL/GenBank/DDBJ databases">
        <authorList>
            <person name="Murphy D."/>
        </authorList>
    </citation>
    <scope>NUCLEOTIDE SEQUENCE [LARGE SCALE GENOMIC DNA]</scope>
    <source>
        <strain evidence="1">K00500041</strain>
    </source>
</reference>
<sequence>MRGNERGGNTDSKITIEPALAVDTCPDTAEMPPSGRRVGPELAVNDRRIRVSAVRLMRVDARSCG</sequence>
<proteinExistence type="predicted"/>
<organism evidence="1 3">
    <name type="scientific">Mycobacterium tuberculosis</name>
    <dbReference type="NCBI Taxonomy" id="1773"/>
    <lineage>
        <taxon>Bacteria</taxon>
        <taxon>Bacillati</taxon>
        <taxon>Actinomycetota</taxon>
        <taxon>Actinomycetes</taxon>
        <taxon>Mycobacteriales</taxon>
        <taxon>Mycobacteriaceae</taxon>
        <taxon>Mycobacterium</taxon>
        <taxon>Mycobacterium tuberculosis complex</taxon>
    </lineage>
</organism>
<dbReference type="EMBL" id="CSAE01000259">
    <property type="protein sequence ID" value="COV96419.1"/>
    <property type="molecule type" value="Genomic_DNA"/>
</dbReference>
<protein>
    <submittedName>
        <fullName evidence="1">Uncharacterized protein</fullName>
    </submittedName>
</protein>
<evidence type="ECO:0000313" key="2">
    <source>
        <dbReference type="EMBL" id="COW93013.1"/>
    </source>
</evidence>
<evidence type="ECO:0000313" key="1">
    <source>
        <dbReference type="EMBL" id="COV96419.1"/>
    </source>
</evidence>
<evidence type="ECO:0000313" key="4">
    <source>
        <dbReference type="Proteomes" id="UP000039021"/>
    </source>
</evidence>
<accession>A0A0U0QNE6</accession>
<name>A0A0U0QNE6_MYCTX</name>
<reference evidence="2" key="3">
    <citation type="submission" date="2015-03" db="EMBL/GenBank/DDBJ databases">
        <authorList>
            <consortium name="Pathogen Informatics"/>
            <person name="Murphy D."/>
        </authorList>
    </citation>
    <scope>NUCLEOTIDE SEQUENCE</scope>
    <source>
        <strain evidence="2">N09902308</strain>
    </source>
</reference>
<dbReference type="EMBL" id="CSBK01000096">
    <property type="protein sequence ID" value="COW93013.1"/>
    <property type="molecule type" value="Genomic_DNA"/>
</dbReference>
<gene>
    <name evidence="1" type="ORF">ERS007703_02406</name>
    <name evidence="2" type="ORF">ERS007739_00350</name>
</gene>